<dbReference type="AlphaFoldDB" id="A0A8J5FVU1"/>
<comment type="pathway">
    <text evidence="2">Protein modification; protein glycosylation.</text>
</comment>
<evidence type="ECO:0000256" key="8">
    <source>
        <dbReference type="ARBA" id="ARBA00022989"/>
    </source>
</evidence>
<evidence type="ECO:0000256" key="1">
    <source>
        <dbReference type="ARBA" id="ARBA00004477"/>
    </source>
</evidence>
<dbReference type="PANTHER" id="PTHR22760:SF2">
    <property type="entry name" value="ALPHA-1,2-MANNOSYLTRANSFERASE ALG9"/>
    <property type="match status" value="1"/>
</dbReference>
<evidence type="ECO:0000256" key="11">
    <source>
        <dbReference type="SAM" id="MobiDB-lite"/>
    </source>
</evidence>
<evidence type="ECO:0000256" key="10">
    <source>
        <dbReference type="RuleBase" id="RU363075"/>
    </source>
</evidence>
<feature type="transmembrane region" description="Helical" evidence="10">
    <location>
        <begin position="181"/>
        <end position="201"/>
    </location>
</feature>
<dbReference type="GO" id="GO:0000026">
    <property type="term" value="F:alpha-1,2-mannosyltransferase activity"/>
    <property type="evidence" value="ECO:0007669"/>
    <property type="project" value="TreeGrafter"/>
</dbReference>
<feature type="transmembrane region" description="Helical" evidence="10">
    <location>
        <begin position="100"/>
        <end position="119"/>
    </location>
</feature>
<keyword evidence="13" id="KW-1185">Reference proteome</keyword>
<feature type="transmembrane region" description="Helical" evidence="10">
    <location>
        <begin position="131"/>
        <end position="150"/>
    </location>
</feature>
<dbReference type="UniPathway" id="UPA00378"/>
<organism evidence="12 13">
    <name type="scientific">Zingiber officinale</name>
    <name type="common">Ginger</name>
    <name type="synonym">Amomum zingiber</name>
    <dbReference type="NCBI Taxonomy" id="94328"/>
    <lineage>
        <taxon>Eukaryota</taxon>
        <taxon>Viridiplantae</taxon>
        <taxon>Streptophyta</taxon>
        <taxon>Embryophyta</taxon>
        <taxon>Tracheophyta</taxon>
        <taxon>Spermatophyta</taxon>
        <taxon>Magnoliopsida</taxon>
        <taxon>Liliopsida</taxon>
        <taxon>Zingiberales</taxon>
        <taxon>Zingiberaceae</taxon>
        <taxon>Zingiber</taxon>
    </lineage>
</organism>
<keyword evidence="9 10" id="KW-0472">Membrane</keyword>
<keyword evidence="6 10" id="KW-0812">Transmembrane</keyword>
<dbReference type="EC" id="2.4.1.-" evidence="10"/>
<evidence type="ECO:0000256" key="7">
    <source>
        <dbReference type="ARBA" id="ARBA00022824"/>
    </source>
</evidence>
<evidence type="ECO:0000256" key="6">
    <source>
        <dbReference type="ARBA" id="ARBA00022692"/>
    </source>
</evidence>
<keyword evidence="7 10" id="KW-0256">Endoplasmic reticulum</keyword>
<dbReference type="EMBL" id="JACMSC010000014">
    <property type="protein sequence ID" value="KAG6491411.1"/>
    <property type="molecule type" value="Genomic_DNA"/>
</dbReference>
<evidence type="ECO:0000256" key="5">
    <source>
        <dbReference type="ARBA" id="ARBA00022679"/>
    </source>
</evidence>
<keyword evidence="5" id="KW-0808">Transferase</keyword>
<gene>
    <name evidence="12" type="ORF">ZIOFF_052753</name>
</gene>
<evidence type="ECO:0000256" key="3">
    <source>
        <dbReference type="ARBA" id="ARBA00007063"/>
    </source>
</evidence>
<keyword evidence="4 10" id="KW-0328">Glycosyltransferase</keyword>
<name>A0A8J5FVU1_ZINOF</name>
<evidence type="ECO:0000256" key="4">
    <source>
        <dbReference type="ARBA" id="ARBA00022676"/>
    </source>
</evidence>
<evidence type="ECO:0000313" key="13">
    <source>
        <dbReference type="Proteomes" id="UP000734854"/>
    </source>
</evidence>
<dbReference type="Proteomes" id="UP000734854">
    <property type="component" value="Unassembled WGS sequence"/>
</dbReference>
<protein>
    <recommendedName>
        <fullName evidence="10">Mannosyltransferase</fullName>
        <ecNumber evidence="10">2.4.1.-</ecNumber>
    </recommendedName>
</protein>
<feature type="compositionally biased region" description="Basic and acidic residues" evidence="11">
    <location>
        <begin position="27"/>
        <end position="36"/>
    </location>
</feature>
<dbReference type="GO" id="GO:0006487">
    <property type="term" value="P:protein N-linked glycosylation"/>
    <property type="evidence" value="ECO:0007669"/>
    <property type="project" value="TreeGrafter"/>
</dbReference>
<comment type="similarity">
    <text evidence="3 10">Belongs to the glycosyltransferase 22 family.</text>
</comment>
<keyword evidence="8 10" id="KW-1133">Transmembrane helix</keyword>
<proteinExistence type="inferred from homology"/>
<feature type="transmembrane region" description="Helical" evidence="10">
    <location>
        <begin position="40"/>
        <end position="57"/>
    </location>
</feature>
<reference evidence="12 13" key="1">
    <citation type="submission" date="2020-08" db="EMBL/GenBank/DDBJ databases">
        <title>Plant Genome Project.</title>
        <authorList>
            <person name="Zhang R.-G."/>
        </authorList>
    </citation>
    <scope>NUCLEOTIDE SEQUENCE [LARGE SCALE GENOMIC DNA]</scope>
    <source>
        <tissue evidence="12">Rhizome</tissue>
    </source>
</reference>
<feature type="transmembrane region" description="Helical" evidence="10">
    <location>
        <begin position="221"/>
        <end position="245"/>
    </location>
</feature>
<comment type="caution">
    <text evidence="12">The sequence shown here is derived from an EMBL/GenBank/DDBJ whole genome shotgun (WGS) entry which is preliminary data.</text>
</comment>
<accession>A0A8J5FVU1</accession>
<sequence length="456" mass="51802">MALSVTRQRRAHLADQGASSSSSPSDRYSKEDKGEKKEKGAGVGWLLPALVLGVFRYGSASSNIIHDCDEVFNYWEPLHYLLYKSGFQTWEYSSEFALRSYLYIFFHALMAGPASLLYIDEKVKVFYSVRLFLGLISTITDTFLVVALSRKYGKRLAWYTLAMLCLTSGCFFASTSKLLLLFCYLLSVSNSWFLFYILFTLEHDAHLSLTSLIHKYSFSGFLPSSFSIFLYPIYPLICIAATAVIDSFPDLFRDKYAVEDSTLVMIAKGVRPVFLGLILCASHSRTFSILNGYSAPLEIYKHLDHHDVVGNETVLCVGSEWHRYPSSFFVPSYIKEVRWIDEGFRGLLPFPFNSSLGGMAAAPPYFNDKNKASSDQYLKDIELCTFFVELSLQRPYPARGSDLSTWETLAAIPYLDRELSPAMFRSFFIPYKWTHENTFGLYKLLKKIPKSTGGHT</sequence>
<feature type="transmembrane region" description="Helical" evidence="10">
    <location>
        <begin position="156"/>
        <end position="174"/>
    </location>
</feature>
<dbReference type="InterPro" id="IPR005599">
    <property type="entry name" value="GPI_mannosylTrfase"/>
</dbReference>
<dbReference type="GO" id="GO:0005789">
    <property type="term" value="C:endoplasmic reticulum membrane"/>
    <property type="evidence" value="ECO:0007669"/>
    <property type="project" value="UniProtKB-SubCell"/>
</dbReference>
<comment type="subcellular location">
    <subcellularLocation>
        <location evidence="1 10">Endoplasmic reticulum membrane</location>
        <topology evidence="1 10">Multi-pass membrane protein</topology>
    </subcellularLocation>
</comment>
<evidence type="ECO:0000313" key="12">
    <source>
        <dbReference type="EMBL" id="KAG6491411.1"/>
    </source>
</evidence>
<feature type="region of interest" description="Disordered" evidence="11">
    <location>
        <begin position="1"/>
        <end position="36"/>
    </location>
</feature>
<evidence type="ECO:0000256" key="9">
    <source>
        <dbReference type="ARBA" id="ARBA00023136"/>
    </source>
</evidence>
<evidence type="ECO:0000256" key="2">
    <source>
        <dbReference type="ARBA" id="ARBA00004922"/>
    </source>
</evidence>
<dbReference type="Pfam" id="PF03901">
    <property type="entry name" value="Glyco_transf_22"/>
    <property type="match status" value="2"/>
</dbReference>
<dbReference type="PANTHER" id="PTHR22760">
    <property type="entry name" value="GLYCOSYLTRANSFERASE"/>
    <property type="match status" value="1"/>
</dbReference>